<feature type="transmembrane region" description="Helical" evidence="1">
    <location>
        <begin position="224"/>
        <end position="248"/>
    </location>
</feature>
<dbReference type="EMBL" id="VLTN01000037">
    <property type="protein sequence ID" value="KAA0150060.1"/>
    <property type="molecule type" value="Genomic_DNA"/>
</dbReference>
<feature type="transmembrane region" description="Helical" evidence="1">
    <location>
        <begin position="312"/>
        <end position="332"/>
    </location>
</feature>
<evidence type="ECO:0000256" key="1">
    <source>
        <dbReference type="SAM" id="Phobius"/>
    </source>
</evidence>
<feature type="transmembrane region" description="Helical" evidence="1">
    <location>
        <begin position="198"/>
        <end position="218"/>
    </location>
</feature>
<keyword evidence="1" id="KW-0812">Transmembrane</keyword>
<feature type="transmembrane region" description="Helical" evidence="1">
    <location>
        <begin position="74"/>
        <end position="102"/>
    </location>
</feature>
<keyword evidence="1" id="KW-0472">Membrane</keyword>
<protein>
    <submittedName>
        <fullName evidence="2">Uncharacterized protein</fullName>
    </submittedName>
</protein>
<feature type="transmembrane region" description="Helical" evidence="1">
    <location>
        <begin position="344"/>
        <end position="367"/>
    </location>
</feature>
<organism evidence="2 3">
    <name type="scientific">Cafeteria roenbergensis</name>
    <name type="common">Marine flagellate</name>
    <dbReference type="NCBI Taxonomy" id="33653"/>
    <lineage>
        <taxon>Eukaryota</taxon>
        <taxon>Sar</taxon>
        <taxon>Stramenopiles</taxon>
        <taxon>Bigyra</taxon>
        <taxon>Opalozoa</taxon>
        <taxon>Bicosoecida</taxon>
        <taxon>Cafeteriaceae</taxon>
        <taxon>Cafeteria</taxon>
    </lineage>
</organism>
<keyword evidence="3" id="KW-1185">Reference proteome</keyword>
<keyword evidence="1" id="KW-1133">Transmembrane helix</keyword>
<sequence>MGMCSPSGRGWFMALAAAAFVLAGIGGTPYPISIPAALLVASAIYAVLTLVIMRRCKRHPVLADDHLDSHVLSLFAGGIVGMTIAFFAFWVALYGLGALVVLGVRPVDVPAMQRIALILSVGRRPPLPPWMSPEMISWLRQERTPRNIVMAIYNSFIASAATEEVLKWFMVRVSLNRRDENETCCFQPRSSRSVRATALLMVSVALGFALIESLLILWSAPPALLNQLVVAALRLLVPIPFHACTALWSAARLSKRDLEESGPAFELRTAPAADAPPEAGGTPALLTLSRREMPDPMLTGQVTRCGRARSTCVVLAPSILVNGLYQFVVWIIEVSTINRSTGFLSLEAGFGVYGAGAAVMLLAAFFARREFIQALARFAHGLAISSGWPNAHLNE</sequence>
<evidence type="ECO:0000313" key="3">
    <source>
        <dbReference type="Proteomes" id="UP000323011"/>
    </source>
</evidence>
<dbReference type="AlphaFoldDB" id="A0A5A8CDB4"/>
<accession>A0A5A8CDB4</accession>
<evidence type="ECO:0000313" key="2">
    <source>
        <dbReference type="EMBL" id="KAA0150060.1"/>
    </source>
</evidence>
<name>A0A5A8CDB4_CAFRO</name>
<reference evidence="2 3" key="1">
    <citation type="submission" date="2019-07" db="EMBL/GenBank/DDBJ databases">
        <title>Genomes of Cafeteria roenbergensis.</title>
        <authorList>
            <person name="Fischer M.G."/>
            <person name="Hackl T."/>
            <person name="Roman M."/>
        </authorList>
    </citation>
    <scope>NUCLEOTIDE SEQUENCE [LARGE SCALE GENOMIC DNA]</scope>
    <source>
        <strain evidence="2 3">BVI</strain>
    </source>
</reference>
<proteinExistence type="predicted"/>
<comment type="caution">
    <text evidence="2">The sequence shown here is derived from an EMBL/GenBank/DDBJ whole genome shotgun (WGS) entry which is preliminary data.</text>
</comment>
<feature type="transmembrane region" description="Helical" evidence="1">
    <location>
        <begin position="33"/>
        <end position="53"/>
    </location>
</feature>
<gene>
    <name evidence="2" type="ORF">FNF29_05501</name>
</gene>
<dbReference type="Proteomes" id="UP000323011">
    <property type="component" value="Unassembled WGS sequence"/>
</dbReference>